<protein>
    <submittedName>
        <fullName evidence="1">Uncharacterized protein</fullName>
    </submittedName>
</protein>
<sequence>MDHPHPGDDGGAQSHKRRKVNTCLQCKGRKVKCDRVRPHCGPCQKRRIPADRCVWADEATNDSEQYYQQYQGNPATQGWNDSQFYDQTAGSSQNLASSAILGGLNENDAKAMLDRISRLEMKIRSGAAPNSFDDGQPGSHNIRGRLPGASGNGNQIDPLLLAGAITPAQGEPSEGVRGDPTGVRYAALGDRTDPTAAFVSGWKSSGLNGSNALDSEQNLAADALATIARNHPQAASATSQSAPQSVEASLSSSDGPLGPLPPILDQVCFPFSIQPSTERVKAVLGLLPNDHVVDVLLDSFREVDYSIMHGLSWRLVRIQLINLRGEIADWRSGQTQEPDVDLSFLALLFSLMVSAVGYMETDQIIEEGIVPTPEKVPEVLHRWHATMQALLAMIDFMNQPNLNVIQALMLSRLYLASQGQGVPYLTILSICIRLCQALGFHRLGSARDDTKRWLSTPEALDPDLRTGPVTAVPKSRFKNGEAFGVAAETRLLKAIGSTELESSGFSLPHRQISDLGTTLPDRSHLVREAARRLWYHILIQDFFSSASQGNTFHISPNQYDTKPPANIDEIELPDGESPLLPSEKEPGRPTESSLVPFWYQCALATFKGSDVPAVGHKSYDTVMEEDRMFRKLLEDLPVYLKLDGVSENLEHVKEEEAAKPYLATQRLVTTQGVNNRLLLIHRGYMGKGHYDPKYAESTKMSVEAARMVLHCRSEIQKSVNWAIQNHFPFRVHVFNACLILVMHLLELARKGVPQTEEHSAIREEIKEGLAFLSLPNSHDNAATLQGDRSRSASGKKMIEALLLEESNRRAKAGQAQAFPGSKEMDPNASPANPEIQSNGGSGADPTNLNGPEACHNQVQLDELPDPYSAVSPDDPINVYLAELLNTSENVAEAPPTYGFFDVLDGFIGEYI</sequence>
<dbReference type="Proteomes" id="UP000245626">
    <property type="component" value="Unassembled WGS sequence"/>
</dbReference>
<reference evidence="1 2" key="1">
    <citation type="journal article" date="2018" name="Mol. Biol. Evol.">
        <title>Broad Genomic Sampling Reveals a Smut Pathogenic Ancestry of the Fungal Clade Ustilaginomycotina.</title>
        <authorList>
            <person name="Kijpornyongpan T."/>
            <person name="Mondo S.J."/>
            <person name="Barry K."/>
            <person name="Sandor L."/>
            <person name="Lee J."/>
            <person name="Lipzen A."/>
            <person name="Pangilinan J."/>
            <person name="LaButti K."/>
            <person name="Hainaut M."/>
            <person name="Henrissat B."/>
            <person name="Grigoriev I.V."/>
            <person name="Spatafora J.W."/>
            <person name="Aime M.C."/>
        </authorList>
    </citation>
    <scope>NUCLEOTIDE SEQUENCE [LARGE SCALE GENOMIC DNA]</scope>
    <source>
        <strain evidence="1 2">SA 807</strain>
    </source>
</reference>
<proteinExistence type="predicted"/>
<gene>
    <name evidence="1" type="ORF">IE53DRAFT_145387</name>
</gene>
<evidence type="ECO:0000313" key="2">
    <source>
        <dbReference type="Proteomes" id="UP000245626"/>
    </source>
</evidence>
<organism evidence="1 2">
    <name type="scientific">Violaceomyces palustris</name>
    <dbReference type="NCBI Taxonomy" id="1673888"/>
    <lineage>
        <taxon>Eukaryota</taxon>
        <taxon>Fungi</taxon>
        <taxon>Dikarya</taxon>
        <taxon>Basidiomycota</taxon>
        <taxon>Ustilaginomycotina</taxon>
        <taxon>Ustilaginomycetes</taxon>
        <taxon>Violaceomycetales</taxon>
        <taxon>Violaceomycetaceae</taxon>
        <taxon>Violaceomyces</taxon>
    </lineage>
</organism>
<name>A0ACD0P6E6_9BASI</name>
<keyword evidence="2" id="KW-1185">Reference proteome</keyword>
<dbReference type="EMBL" id="KZ819719">
    <property type="protein sequence ID" value="PWN53576.1"/>
    <property type="molecule type" value="Genomic_DNA"/>
</dbReference>
<evidence type="ECO:0000313" key="1">
    <source>
        <dbReference type="EMBL" id="PWN53576.1"/>
    </source>
</evidence>
<accession>A0ACD0P6E6</accession>